<dbReference type="GO" id="GO:0005628">
    <property type="term" value="C:prospore membrane"/>
    <property type="evidence" value="ECO:0007669"/>
    <property type="project" value="EnsemblFungi"/>
</dbReference>
<dbReference type="InterPro" id="IPR030379">
    <property type="entry name" value="G_SEPTIN_dom"/>
</dbReference>
<evidence type="ECO:0000313" key="7">
    <source>
        <dbReference type="EMBL" id="KTA97846.1"/>
    </source>
</evidence>
<comment type="caution">
    <text evidence="7">The sequence shown here is derived from an EMBL/GenBank/DDBJ whole genome shotgun (WGS) entry which is preliminary data.</text>
</comment>
<evidence type="ECO:0000256" key="3">
    <source>
        <dbReference type="ARBA" id="ARBA00023134"/>
    </source>
</evidence>
<dbReference type="SUPFAM" id="SSF52540">
    <property type="entry name" value="P-loop containing nucleoside triphosphate hydrolases"/>
    <property type="match status" value="1"/>
</dbReference>
<comment type="similarity">
    <text evidence="4">Belongs to the TRAFAC class TrmE-Era-EngA-EngB-Septin-like GTPase superfamily. Septin GTPase family.</text>
</comment>
<dbReference type="GO" id="GO:0005935">
    <property type="term" value="C:cellular bud neck"/>
    <property type="evidence" value="ECO:0007669"/>
    <property type="project" value="UniProtKB-SubCell"/>
</dbReference>
<feature type="coiled-coil region" evidence="5">
    <location>
        <begin position="366"/>
        <end position="393"/>
    </location>
</feature>
<feature type="domain" description="Septin-type G" evidence="6">
    <location>
        <begin position="35"/>
        <end position="324"/>
    </location>
</feature>
<evidence type="ECO:0000313" key="8">
    <source>
        <dbReference type="Proteomes" id="UP000054886"/>
    </source>
</evidence>
<dbReference type="VEuPathDB" id="FungiDB:B1J91_E04840g"/>
<dbReference type="PANTHER" id="PTHR18884">
    <property type="entry name" value="SEPTIN"/>
    <property type="match status" value="1"/>
</dbReference>
<dbReference type="Gene3D" id="3.40.50.300">
    <property type="entry name" value="P-loop containing nucleotide triphosphate hydrolases"/>
    <property type="match status" value="1"/>
</dbReference>
<accession>A0A0W0D3J7</accession>
<dbReference type="GO" id="GO:0005876">
    <property type="term" value="C:spindle microtubule"/>
    <property type="evidence" value="ECO:0007669"/>
    <property type="project" value="EnsemblFungi"/>
</dbReference>
<protein>
    <submittedName>
        <fullName evidence="7">Sporulation-regulated protein 28</fullName>
    </submittedName>
</protein>
<dbReference type="VEuPathDB" id="FungiDB:CAGL0E04840g"/>
<dbReference type="EMBL" id="LLZZ01000156">
    <property type="protein sequence ID" value="KTA97846.1"/>
    <property type="molecule type" value="Genomic_DNA"/>
</dbReference>
<dbReference type="InterPro" id="IPR016491">
    <property type="entry name" value="Septin"/>
</dbReference>
<evidence type="ECO:0000256" key="4">
    <source>
        <dbReference type="RuleBase" id="RU004560"/>
    </source>
</evidence>
<dbReference type="AlphaFoldDB" id="A0A0W0D3J7"/>
<evidence type="ECO:0000256" key="5">
    <source>
        <dbReference type="SAM" id="Coils"/>
    </source>
</evidence>
<proteinExistence type="inferred from homology"/>
<dbReference type="VEuPathDB" id="FungiDB:GWK60_E04543"/>
<reference evidence="7 8" key="1">
    <citation type="submission" date="2015-10" db="EMBL/GenBank/DDBJ databases">
        <title>Draft genomes sequences of Candida glabrata isolates 1A, 1B, 2A, 2B, 3A and 3B.</title>
        <authorList>
            <person name="Haavelsrud O.E."/>
            <person name="Gaustad P."/>
        </authorList>
    </citation>
    <scope>NUCLEOTIDE SEQUENCE [LARGE SCALE GENOMIC DNA]</scope>
    <source>
        <strain evidence="7">910700640</strain>
    </source>
</reference>
<evidence type="ECO:0000256" key="1">
    <source>
        <dbReference type="ARBA" id="ARBA00004266"/>
    </source>
</evidence>
<dbReference type="VEuPathDB" id="FungiDB:GVI51_E04565"/>
<keyword evidence="5" id="KW-0175">Coiled coil</keyword>
<evidence type="ECO:0000259" key="6">
    <source>
        <dbReference type="PROSITE" id="PS51719"/>
    </source>
</evidence>
<comment type="subcellular location">
    <subcellularLocation>
        <location evidence="1">Bud neck</location>
    </subcellularLocation>
</comment>
<dbReference type="GO" id="GO:0031105">
    <property type="term" value="C:septin complex"/>
    <property type="evidence" value="ECO:0007669"/>
    <property type="project" value="EnsemblFungi"/>
</dbReference>
<dbReference type="PIRSF" id="PIRSF006698">
    <property type="entry name" value="Septin"/>
    <property type="match status" value="1"/>
</dbReference>
<gene>
    <name evidence="7" type="ORF">AO440_001025</name>
</gene>
<keyword evidence="3 4" id="KW-0342">GTP-binding</keyword>
<sequence length="400" mass="46043">MTTIHGVGSAARFPRPISTHTIDAIQLRQKKNAKKPEHLCLLILGERGSGRSTFLANLCNYPDYTQSQAVEVCDPRRSHIAQKLKIIKKHLDLSSHINAPMILDLVIIEGFGDNFDNSGTSATISAYLNTQFENYLAEEEKIHRTGIIEDTRPHACLYFIKPNMRGLNDFDIEVLKKIQKQVNIIPILTKADILSQPELVSNKEIIKRQLRDNNIEIYDFGNDRIGDVFSCNDMHPFDKYTRSQNINEMVPFATTCSKLKYVHPWTAETLHIRKYSWGELIVEDFSNSEFAYLKGILFGSHVQELRNFTQNVLYETFRARKLLERRSAIVESNSIQQDIHHSMHRIVGLHFKQSDNSSKLSPNKLIDEKDQLLLDYERKLRDLETRLNSEQSKSTMSSIP</sequence>
<dbReference type="InterPro" id="IPR027417">
    <property type="entry name" value="P-loop_NTPase"/>
</dbReference>
<dbReference type="Pfam" id="PF00735">
    <property type="entry name" value="Septin"/>
    <property type="match status" value="1"/>
</dbReference>
<dbReference type="PROSITE" id="PS51719">
    <property type="entry name" value="G_SEPTIN"/>
    <property type="match status" value="1"/>
</dbReference>
<keyword evidence="2 4" id="KW-0547">Nucleotide-binding</keyword>
<organism evidence="7 8">
    <name type="scientific">Candida glabrata</name>
    <name type="common">Yeast</name>
    <name type="synonym">Torulopsis glabrata</name>
    <dbReference type="NCBI Taxonomy" id="5478"/>
    <lineage>
        <taxon>Eukaryota</taxon>
        <taxon>Fungi</taxon>
        <taxon>Dikarya</taxon>
        <taxon>Ascomycota</taxon>
        <taxon>Saccharomycotina</taxon>
        <taxon>Saccharomycetes</taxon>
        <taxon>Saccharomycetales</taxon>
        <taxon>Saccharomycetaceae</taxon>
        <taxon>Nakaseomyces</taxon>
    </lineage>
</organism>
<dbReference type="Proteomes" id="UP000054886">
    <property type="component" value="Unassembled WGS sequence"/>
</dbReference>
<dbReference type="GO" id="GO:0005619">
    <property type="term" value="C:ascospore wall"/>
    <property type="evidence" value="ECO:0007669"/>
    <property type="project" value="EnsemblFungi"/>
</dbReference>
<name>A0A0W0D3J7_CANGB</name>
<evidence type="ECO:0000256" key="2">
    <source>
        <dbReference type="ARBA" id="ARBA00022741"/>
    </source>
</evidence>
<dbReference type="GO" id="GO:0030437">
    <property type="term" value="P:ascospore formation"/>
    <property type="evidence" value="ECO:0007669"/>
    <property type="project" value="EnsemblFungi"/>
</dbReference>
<dbReference type="GO" id="GO:0005525">
    <property type="term" value="F:GTP binding"/>
    <property type="evidence" value="ECO:0007669"/>
    <property type="project" value="UniProtKB-KW"/>
</dbReference>
<dbReference type="GO" id="GO:0072687">
    <property type="term" value="C:meiotic spindle"/>
    <property type="evidence" value="ECO:0007669"/>
    <property type="project" value="EnsemblFungi"/>
</dbReference>